<dbReference type="Proteomes" id="UP000324222">
    <property type="component" value="Unassembled WGS sequence"/>
</dbReference>
<gene>
    <name evidence="2" type="ORF">E2C01_047829</name>
</gene>
<dbReference type="AlphaFoldDB" id="A0A5B7G8X4"/>
<evidence type="ECO:0000313" key="3">
    <source>
        <dbReference type="Proteomes" id="UP000324222"/>
    </source>
</evidence>
<feature type="region of interest" description="Disordered" evidence="1">
    <location>
        <begin position="42"/>
        <end position="68"/>
    </location>
</feature>
<proteinExistence type="predicted"/>
<dbReference type="EMBL" id="VSRR010011981">
    <property type="protein sequence ID" value="MPC53926.1"/>
    <property type="molecule type" value="Genomic_DNA"/>
</dbReference>
<organism evidence="2 3">
    <name type="scientific">Portunus trituberculatus</name>
    <name type="common">Swimming crab</name>
    <name type="synonym">Neptunus trituberculatus</name>
    <dbReference type="NCBI Taxonomy" id="210409"/>
    <lineage>
        <taxon>Eukaryota</taxon>
        <taxon>Metazoa</taxon>
        <taxon>Ecdysozoa</taxon>
        <taxon>Arthropoda</taxon>
        <taxon>Crustacea</taxon>
        <taxon>Multicrustacea</taxon>
        <taxon>Malacostraca</taxon>
        <taxon>Eumalacostraca</taxon>
        <taxon>Eucarida</taxon>
        <taxon>Decapoda</taxon>
        <taxon>Pleocyemata</taxon>
        <taxon>Brachyura</taxon>
        <taxon>Eubrachyura</taxon>
        <taxon>Portunoidea</taxon>
        <taxon>Portunidae</taxon>
        <taxon>Portuninae</taxon>
        <taxon>Portunus</taxon>
    </lineage>
</organism>
<evidence type="ECO:0000256" key="1">
    <source>
        <dbReference type="SAM" id="MobiDB-lite"/>
    </source>
</evidence>
<name>A0A5B7G8X4_PORTR</name>
<accession>A0A5B7G8X4</accession>
<comment type="caution">
    <text evidence="2">The sequence shown here is derived from an EMBL/GenBank/DDBJ whole genome shotgun (WGS) entry which is preliminary data.</text>
</comment>
<keyword evidence="3" id="KW-1185">Reference proteome</keyword>
<sequence length="163" mass="17388">MNTGGAAHKLVDARRRWSNYEALVSSGPDLPYTPARLIKAGKREETSRCKGGRELKERGGPHGTTRRDLLASNTLIASLPGAVCAQTGPVVREPRGGLGGVAWRGRGSLGRGDATGRSLEHRSPTHMHGAFNTTGAADLFGPSLPCSLRPLREFTTFEKTRAS</sequence>
<evidence type="ECO:0000313" key="2">
    <source>
        <dbReference type="EMBL" id="MPC53926.1"/>
    </source>
</evidence>
<protein>
    <submittedName>
        <fullName evidence="2">Uncharacterized protein</fullName>
    </submittedName>
</protein>
<reference evidence="2 3" key="1">
    <citation type="submission" date="2019-05" db="EMBL/GenBank/DDBJ databases">
        <title>Another draft genome of Portunus trituberculatus and its Hox gene families provides insights of decapod evolution.</title>
        <authorList>
            <person name="Jeong J.-H."/>
            <person name="Song I."/>
            <person name="Kim S."/>
            <person name="Choi T."/>
            <person name="Kim D."/>
            <person name="Ryu S."/>
            <person name="Kim W."/>
        </authorList>
    </citation>
    <scope>NUCLEOTIDE SEQUENCE [LARGE SCALE GENOMIC DNA]</scope>
    <source>
        <tissue evidence="2">Muscle</tissue>
    </source>
</reference>